<evidence type="ECO:0000313" key="3">
    <source>
        <dbReference type="Proteomes" id="UP000075635"/>
    </source>
</evidence>
<evidence type="ECO:0000256" key="1">
    <source>
        <dbReference type="SAM" id="SignalP"/>
    </source>
</evidence>
<keyword evidence="1" id="KW-0732">Signal</keyword>
<evidence type="ECO:0008006" key="4">
    <source>
        <dbReference type="Google" id="ProtNLM"/>
    </source>
</evidence>
<dbReference type="Proteomes" id="UP000075635">
    <property type="component" value="Unassembled WGS sequence"/>
</dbReference>
<comment type="caution">
    <text evidence="2">The sequence shown here is derived from an EMBL/GenBank/DDBJ whole genome shotgun (WGS) entry which is preliminary data.</text>
</comment>
<feature type="signal peptide" evidence="1">
    <location>
        <begin position="1"/>
        <end position="29"/>
    </location>
</feature>
<reference evidence="2 3" key="1">
    <citation type="submission" date="2014-02" db="EMBL/GenBank/DDBJ databases">
        <title>The small core and large imbalanced accessory genome model reveals a collaborative survival strategy of Sorangium cellulosum strains in nature.</title>
        <authorList>
            <person name="Han K."/>
            <person name="Peng R."/>
            <person name="Blom J."/>
            <person name="Li Y.-Z."/>
        </authorList>
    </citation>
    <scope>NUCLEOTIDE SEQUENCE [LARGE SCALE GENOMIC DNA]</scope>
    <source>
        <strain evidence="2 3">So0011-07</strain>
    </source>
</reference>
<feature type="chain" id="PRO_5007567956" description="Secreted protein" evidence="1">
    <location>
        <begin position="30"/>
        <end position="293"/>
    </location>
</feature>
<organism evidence="2 3">
    <name type="scientific">Sorangium cellulosum</name>
    <name type="common">Polyangium cellulosum</name>
    <dbReference type="NCBI Taxonomy" id="56"/>
    <lineage>
        <taxon>Bacteria</taxon>
        <taxon>Pseudomonadati</taxon>
        <taxon>Myxococcota</taxon>
        <taxon>Polyangia</taxon>
        <taxon>Polyangiales</taxon>
        <taxon>Polyangiaceae</taxon>
        <taxon>Sorangium</taxon>
    </lineage>
</organism>
<sequence length="293" mass="31971">MSTPRWLRAFALAVSAAAPLLAAAPAAHAWDPPVHRSDAGVDLYLWSAEYYGTSLAAVPFVQFEPTPDLFINLQFPVALSIDSRRGGLDIRSESRAGLGNPTFALYYSDIDRKLTWYAGGRLSLPLGAVDDLDWRWATSSAAWAMALYDAHLWATDTIPIGGFGGIEYRFGRPFVLRAGGDLTFFPSLSDGPRSIGYVDSNDLDVVFQAKVEPEFQSRAGFGGGVSLRMAWIPTAPDRVDDAQVSLMPYFVYDSQKTFFMRAGLLLALDEPAGPAFDRGQVASLYLQFGGHLD</sequence>
<protein>
    <recommendedName>
        <fullName evidence="4">Secreted protein</fullName>
    </recommendedName>
</protein>
<gene>
    <name evidence="2" type="ORF">BE17_34120</name>
</gene>
<proteinExistence type="predicted"/>
<name>A0A150RNG6_SORCE</name>
<evidence type="ECO:0000313" key="2">
    <source>
        <dbReference type="EMBL" id="KYF81807.1"/>
    </source>
</evidence>
<dbReference type="EMBL" id="JEMB01002346">
    <property type="protein sequence ID" value="KYF81807.1"/>
    <property type="molecule type" value="Genomic_DNA"/>
</dbReference>
<accession>A0A150RNG6</accession>
<dbReference type="AlphaFoldDB" id="A0A150RNG6"/>